<organism evidence="1 2">
    <name type="scientific">Seminavis robusta</name>
    <dbReference type="NCBI Taxonomy" id="568900"/>
    <lineage>
        <taxon>Eukaryota</taxon>
        <taxon>Sar</taxon>
        <taxon>Stramenopiles</taxon>
        <taxon>Ochrophyta</taxon>
        <taxon>Bacillariophyta</taxon>
        <taxon>Bacillariophyceae</taxon>
        <taxon>Bacillariophycidae</taxon>
        <taxon>Naviculales</taxon>
        <taxon>Naviculaceae</taxon>
        <taxon>Seminavis</taxon>
    </lineage>
</organism>
<evidence type="ECO:0000313" key="1">
    <source>
        <dbReference type="EMBL" id="CAB9503469.1"/>
    </source>
</evidence>
<name>A0A9N8DIW8_9STRA</name>
<gene>
    <name evidence="1" type="ORF">SEMRO_167_G074310.1</name>
</gene>
<reference evidence="1" key="1">
    <citation type="submission" date="2020-06" db="EMBL/GenBank/DDBJ databases">
        <authorList>
            <consortium name="Plant Systems Biology data submission"/>
        </authorList>
    </citation>
    <scope>NUCLEOTIDE SEQUENCE</scope>
    <source>
        <strain evidence="1">D6</strain>
    </source>
</reference>
<protein>
    <submittedName>
        <fullName evidence="1">Uncharacterized protein</fullName>
    </submittedName>
</protein>
<dbReference type="EMBL" id="CAICTM010000166">
    <property type="protein sequence ID" value="CAB9503469.1"/>
    <property type="molecule type" value="Genomic_DNA"/>
</dbReference>
<dbReference type="AlphaFoldDB" id="A0A9N8DIW8"/>
<comment type="caution">
    <text evidence="1">The sequence shown here is derived from an EMBL/GenBank/DDBJ whole genome shotgun (WGS) entry which is preliminary data.</text>
</comment>
<sequence length="266" mass="29186">MCNNTILSFPSPLKMTAPCKKRRSVRFDEDSSSRRVKRKVVELFNVPKSSDMTEEERSSRWMQRSDHRATYQDVNQVISSCQEPDDSSAYLHFATALATTYNLCNSNNPNSFDSDDNDSDDDTAQQVDIDEANAQSKLPLDQLVLLGCAHTASRGLETKIIPGLGSHRLQARREHSQKVLRVQRELGGLGIDSSDMAEGLGSISELLSQPSRRFARALGVVDGTLALLEYASDNEESESSACNAVDEAPEGIALQNHSILATPVVA</sequence>
<dbReference type="Proteomes" id="UP001153069">
    <property type="component" value="Unassembled WGS sequence"/>
</dbReference>
<accession>A0A9N8DIW8</accession>
<keyword evidence="2" id="KW-1185">Reference proteome</keyword>
<proteinExistence type="predicted"/>
<evidence type="ECO:0000313" key="2">
    <source>
        <dbReference type="Proteomes" id="UP001153069"/>
    </source>
</evidence>